<evidence type="ECO:0000313" key="9">
    <source>
        <dbReference type="Proteomes" id="UP000654075"/>
    </source>
</evidence>
<reference evidence="8" key="1">
    <citation type="submission" date="2021-02" db="EMBL/GenBank/DDBJ databases">
        <authorList>
            <person name="Dougan E. K."/>
            <person name="Rhodes N."/>
            <person name="Thang M."/>
            <person name="Chan C."/>
        </authorList>
    </citation>
    <scope>NUCLEOTIDE SEQUENCE</scope>
</reference>
<dbReference type="SUPFAM" id="SSF56399">
    <property type="entry name" value="ADP-ribosylation"/>
    <property type="match status" value="1"/>
</dbReference>
<dbReference type="PANTHER" id="PTHR12684:SF2">
    <property type="entry name" value="TRNA 2'-PHOSPHOTRANSFERASE 1"/>
    <property type="match status" value="1"/>
</dbReference>
<keyword evidence="9" id="KW-1185">Reference proteome</keyword>
<dbReference type="GO" id="GO:0006388">
    <property type="term" value="P:tRNA splicing, via endonucleolytic cleavage and ligation"/>
    <property type="evidence" value="ECO:0007669"/>
    <property type="project" value="TreeGrafter"/>
</dbReference>
<evidence type="ECO:0000256" key="3">
    <source>
        <dbReference type="ARBA" id="ARBA00012007"/>
    </source>
</evidence>
<dbReference type="Gene3D" id="3.20.170.30">
    <property type="match status" value="1"/>
</dbReference>
<dbReference type="EC" id="2.7.1.160" evidence="3"/>
<evidence type="ECO:0000313" key="8">
    <source>
        <dbReference type="EMBL" id="CAE8613960.1"/>
    </source>
</evidence>
<dbReference type="Gene3D" id="1.10.10.970">
    <property type="entry name" value="RNA 2'-phosphotransferase, Tpt1/KptA family, N-terminal domain"/>
    <property type="match status" value="1"/>
</dbReference>
<evidence type="ECO:0000256" key="2">
    <source>
        <dbReference type="ARBA" id="ARBA00009836"/>
    </source>
</evidence>
<dbReference type="EMBL" id="CAJNNV010025338">
    <property type="protein sequence ID" value="CAE8613960.1"/>
    <property type="molecule type" value="Genomic_DNA"/>
</dbReference>
<evidence type="ECO:0000256" key="1">
    <source>
        <dbReference type="ARBA" id="ARBA00003343"/>
    </source>
</evidence>
<accession>A0A813FTF1</accession>
<sequence>MGGQWTPRDGGKGGKGGKGAKGKGKAFGKGKDLTGVSKRLTWLLRHGAAEAGLTMDSEGWVAVEDTLRFDDLRGSSLEQIQEIVRTCPKKRFDLKERSPSAWFIRATQGHSITEVGDTGHTAIRSAEELGHKEVVHGTFLPAWLQIKDDGLRSMSRNHIHLCCGLPGTGVISGMREHADVAIYVDVDYAIEQGIQLVQSLNGVVLTAGEQGSGGLLPTRFFSKVEWLGPPRILLYNSEKGDHTEEVRRKCPELERALKKVEETGGSWQARQ</sequence>
<dbReference type="Pfam" id="PF01885">
    <property type="entry name" value="PTS_2-RNA"/>
    <property type="match status" value="1"/>
</dbReference>
<comment type="catalytic activity">
    <reaction evidence="6">
        <text>2'-phospho-[ligated tRNA] + NAD(+) = mature tRNA + ADP-alpha-D-ribose 1'',2''-cyclic phosphate + nicotinamide</text>
        <dbReference type="Rhea" id="RHEA:23324"/>
        <dbReference type="Rhea" id="RHEA-COMP:11106"/>
        <dbReference type="Rhea" id="RHEA-COMP:11107"/>
        <dbReference type="ChEBI" id="CHEBI:17154"/>
        <dbReference type="ChEBI" id="CHEBI:57540"/>
        <dbReference type="ChEBI" id="CHEBI:76596"/>
        <dbReference type="ChEBI" id="CHEBI:82883"/>
        <dbReference type="ChEBI" id="CHEBI:85027"/>
        <dbReference type="EC" id="2.7.1.160"/>
    </reaction>
</comment>
<feature type="compositionally biased region" description="Basic residues" evidence="7">
    <location>
        <begin position="18"/>
        <end position="28"/>
    </location>
</feature>
<protein>
    <recommendedName>
        <fullName evidence="3">2'-phosphotransferase</fullName>
        <ecNumber evidence="3">2.7.1.160</ecNumber>
    </recommendedName>
</protein>
<name>A0A813FTF1_POLGL</name>
<dbReference type="InterPro" id="IPR042081">
    <property type="entry name" value="RNA_2'-PTrans_C"/>
</dbReference>
<keyword evidence="4" id="KW-0808">Transferase</keyword>
<dbReference type="InterPro" id="IPR002745">
    <property type="entry name" value="Ptrans_KptA/Tpt1"/>
</dbReference>
<evidence type="ECO:0000256" key="6">
    <source>
        <dbReference type="ARBA" id="ARBA00047949"/>
    </source>
</evidence>
<dbReference type="InterPro" id="IPR042080">
    <property type="entry name" value="RNA_2'-PTrans_N"/>
</dbReference>
<dbReference type="OMA" id="HATWPKI"/>
<dbReference type="OrthoDB" id="419694at2759"/>
<evidence type="ECO:0000256" key="7">
    <source>
        <dbReference type="SAM" id="MobiDB-lite"/>
    </source>
</evidence>
<comment type="function">
    <text evidence="1">Catalyzes the last step of tRNA splicing, the transfer of the splice junction 2'-phosphate from ligated tRNA to NAD to produce ADP-ribose 1''-2'' cyclic phosphate.</text>
</comment>
<feature type="non-terminal residue" evidence="8">
    <location>
        <position position="1"/>
    </location>
</feature>
<comment type="caution">
    <text evidence="8">The sequence shown here is derived from an EMBL/GenBank/DDBJ whole genome shotgun (WGS) entry which is preliminary data.</text>
</comment>
<evidence type="ECO:0000256" key="4">
    <source>
        <dbReference type="ARBA" id="ARBA00022679"/>
    </source>
</evidence>
<proteinExistence type="inferred from homology"/>
<dbReference type="AlphaFoldDB" id="A0A813FTF1"/>
<gene>
    <name evidence="8" type="ORF">PGLA1383_LOCUS31698</name>
</gene>
<keyword evidence="5" id="KW-0520">NAD</keyword>
<dbReference type="PANTHER" id="PTHR12684">
    <property type="entry name" value="PUTATIVE PHOSPHOTRANSFERASE"/>
    <property type="match status" value="1"/>
</dbReference>
<comment type="similarity">
    <text evidence="2">Belongs to the KptA/TPT1 family.</text>
</comment>
<feature type="region of interest" description="Disordered" evidence="7">
    <location>
        <begin position="1"/>
        <end position="30"/>
    </location>
</feature>
<dbReference type="Proteomes" id="UP000654075">
    <property type="component" value="Unassembled WGS sequence"/>
</dbReference>
<organism evidence="8 9">
    <name type="scientific">Polarella glacialis</name>
    <name type="common">Dinoflagellate</name>
    <dbReference type="NCBI Taxonomy" id="89957"/>
    <lineage>
        <taxon>Eukaryota</taxon>
        <taxon>Sar</taxon>
        <taxon>Alveolata</taxon>
        <taxon>Dinophyceae</taxon>
        <taxon>Suessiales</taxon>
        <taxon>Suessiaceae</taxon>
        <taxon>Polarella</taxon>
    </lineage>
</organism>
<dbReference type="GO" id="GO:0000215">
    <property type="term" value="F:tRNA 2'-phosphotransferase activity"/>
    <property type="evidence" value="ECO:0007669"/>
    <property type="project" value="UniProtKB-EC"/>
</dbReference>
<evidence type="ECO:0000256" key="5">
    <source>
        <dbReference type="ARBA" id="ARBA00023027"/>
    </source>
</evidence>